<sequence length="67" mass="7513">MGIGYILIISVIVIALLATLAVGFSKENKDGNPEYDRKHGKKWTRLSLLYVIVTVLSLVALFWYIST</sequence>
<feature type="transmembrane region" description="Helical" evidence="1">
    <location>
        <begin position="46"/>
        <end position="65"/>
    </location>
</feature>
<dbReference type="AlphaFoldDB" id="A0A7W5B2M6"/>
<comment type="caution">
    <text evidence="2">The sequence shown here is derived from an EMBL/GenBank/DDBJ whole genome shotgun (WGS) entry which is preliminary data.</text>
</comment>
<gene>
    <name evidence="2" type="ORF">FHS18_004607</name>
</gene>
<dbReference type="EMBL" id="JACHXK010000012">
    <property type="protein sequence ID" value="MBB3112506.1"/>
    <property type="molecule type" value="Genomic_DNA"/>
</dbReference>
<keyword evidence="1" id="KW-0472">Membrane</keyword>
<evidence type="ECO:0000256" key="1">
    <source>
        <dbReference type="SAM" id="Phobius"/>
    </source>
</evidence>
<keyword evidence="1" id="KW-0812">Transmembrane</keyword>
<dbReference type="Proteomes" id="UP000570361">
    <property type="component" value="Unassembled WGS sequence"/>
</dbReference>
<reference evidence="2 3" key="1">
    <citation type="submission" date="2020-08" db="EMBL/GenBank/DDBJ databases">
        <title>Genomic Encyclopedia of Type Strains, Phase III (KMG-III): the genomes of soil and plant-associated and newly described type strains.</title>
        <authorList>
            <person name="Whitman W."/>
        </authorList>
    </citation>
    <scope>NUCLEOTIDE SEQUENCE [LARGE SCALE GENOMIC DNA]</scope>
    <source>
        <strain evidence="2 3">CECT 5862</strain>
    </source>
</reference>
<proteinExistence type="predicted"/>
<dbReference type="RefSeq" id="WP_183602621.1">
    <property type="nucleotide sequence ID" value="NZ_JACHXK010000012.1"/>
</dbReference>
<evidence type="ECO:0000313" key="3">
    <source>
        <dbReference type="Proteomes" id="UP000570361"/>
    </source>
</evidence>
<name>A0A7W5B2M6_9BACL</name>
<organism evidence="2 3">
    <name type="scientific">Paenibacillus phyllosphaerae</name>
    <dbReference type="NCBI Taxonomy" id="274593"/>
    <lineage>
        <taxon>Bacteria</taxon>
        <taxon>Bacillati</taxon>
        <taxon>Bacillota</taxon>
        <taxon>Bacilli</taxon>
        <taxon>Bacillales</taxon>
        <taxon>Paenibacillaceae</taxon>
        <taxon>Paenibacillus</taxon>
    </lineage>
</organism>
<keyword evidence="3" id="KW-1185">Reference proteome</keyword>
<feature type="transmembrane region" description="Helical" evidence="1">
    <location>
        <begin position="6"/>
        <end position="25"/>
    </location>
</feature>
<accession>A0A7W5B2M6</accession>
<protein>
    <submittedName>
        <fullName evidence="2">Heme/copper-type cytochrome/quinol oxidase subunit 2</fullName>
    </submittedName>
</protein>
<keyword evidence="1" id="KW-1133">Transmembrane helix</keyword>
<evidence type="ECO:0000313" key="2">
    <source>
        <dbReference type="EMBL" id="MBB3112506.1"/>
    </source>
</evidence>